<evidence type="ECO:0000256" key="9">
    <source>
        <dbReference type="ARBA" id="ARBA00022982"/>
    </source>
</evidence>
<dbReference type="PANTHER" id="PTHR11435">
    <property type="entry name" value="NADH UBIQUINONE OXIDOREDUCTASE SUBUNIT ND6"/>
    <property type="match status" value="1"/>
</dbReference>
<evidence type="ECO:0000256" key="1">
    <source>
        <dbReference type="ARBA" id="ARBA00004225"/>
    </source>
</evidence>
<dbReference type="EC" id="7.1.1.2" evidence="3"/>
<keyword evidence="5" id="KW-0813">Transport</keyword>
<evidence type="ECO:0000256" key="10">
    <source>
        <dbReference type="ARBA" id="ARBA00022989"/>
    </source>
</evidence>
<feature type="transmembrane region" description="Helical" evidence="16">
    <location>
        <begin position="30"/>
        <end position="58"/>
    </location>
</feature>
<reference evidence="18 19" key="1">
    <citation type="submission" date="2019-09" db="EMBL/GenBank/DDBJ databases">
        <title>Bird 10,000 Genomes (B10K) Project - Family phase.</title>
        <authorList>
            <person name="Zhang G."/>
        </authorList>
    </citation>
    <scope>NUCLEOTIDE SEQUENCE [LARGE SCALE GENOMIC DNA]</scope>
    <source>
        <strain evidence="18">B10K-UC-030-53</strain>
    </source>
</reference>
<feature type="non-terminal residue" evidence="18">
    <location>
        <position position="1"/>
    </location>
</feature>
<comment type="caution">
    <text evidence="18">The sequence shown here is derived from an EMBL/GenBank/DDBJ whole genome shotgun (WGS) entry which is preliminary data.</text>
</comment>
<evidence type="ECO:0000256" key="2">
    <source>
        <dbReference type="ARBA" id="ARBA00005698"/>
    </source>
</evidence>
<evidence type="ECO:0000256" key="5">
    <source>
        <dbReference type="ARBA" id="ARBA00022448"/>
    </source>
</evidence>
<keyword evidence="8" id="KW-1278">Translocase</keyword>
<keyword evidence="9" id="KW-0249">Electron transport</keyword>
<protein>
    <recommendedName>
        <fullName evidence="4">NADH-ubiquinone oxidoreductase chain 6</fullName>
        <ecNumber evidence="3">7.1.1.2</ecNumber>
    </recommendedName>
    <alternativeName>
        <fullName evidence="14">NADH dehydrogenase subunit 6</fullName>
    </alternativeName>
</protein>
<dbReference type="AlphaFoldDB" id="A0A7K6X5P7"/>
<dbReference type="EMBL" id="VZSE01001739">
    <property type="protein sequence ID" value="NWX54618.1"/>
    <property type="molecule type" value="Genomic_DNA"/>
</dbReference>
<keyword evidence="10 16" id="KW-1133">Transmembrane helix</keyword>
<evidence type="ECO:0000256" key="17">
    <source>
        <dbReference type="SAM" id="SignalP"/>
    </source>
</evidence>
<evidence type="ECO:0000256" key="14">
    <source>
        <dbReference type="ARBA" id="ARBA00031019"/>
    </source>
</evidence>
<gene>
    <name evidence="18" type="primary">Mtnd6_0</name>
    <name evidence="18" type="ORF">PROCAF_R04296</name>
</gene>
<keyword evidence="12" id="KW-0496">Mitochondrion</keyword>
<evidence type="ECO:0000256" key="7">
    <source>
        <dbReference type="ARBA" id="ARBA00022692"/>
    </source>
</evidence>
<feature type="chain" id="PRO_5029443093" description="NADH-ubiquinone oxidoreductase chain 6" evidence="17">
    <location>
        <begin position="21"/>
        <end position="91"/>
    </location>
</feature>
<comment type="subcellular location">
    <subcellularLocation>
        <location evidence="1">Mitochondrion membrane</location>
        <topology evidence="1">Multi-pass membrane protein</topology>
    </subcellularLocation>
</comment>
<keyword evidence="7 16" id="KW-0812">Transmembrane</keyword>
<comment type="catalytic activity">
    <reaction evidence="15">
        <text>a ubiquinone + NADH + 5 H(+)(in) = a ubiquinol + NAD(+) + 4 H(+)(out)</text>
        <dbReference type="Rhea" id="RHEA:29091"/>
        <dbReference type="Rhea" id="RHEA-COMP:9565"/>
        <dbReference type="Rhea" id="RHEA-COMP:9566"/>
        <dbReference type="ChEBI" id="CHEBI:15378"/>
        <dbReference type="ChEBI" id="CHEBI:16389"/>
        <dbReference type="ChEBI" id="CHEBI:17976"/>
        <dbReference type="ChEBI" id="CHEBI:57540"/>
        <dbReference type="ChEBI" id="CHEBI:57945"/>
        <dbReference type="EC" id="7.1.1.2"/>
    </reaction>
</comment>
<proteinExistence type="inferred from homology"/>
<evidence type="ECO:0000256" key="8">
    <source>
        <dbReference type="ARBA" id="ARBA00022967"/>
    </source>
</evidence>
<comment type="similarity">
    <text evidence="2">Belongs to the complex I subunit 6 family.</text>
</comment>
<evidence type="ECO:0000313" key="19">
    <source>
        <dbReference type="Proteomes" id="UP000587587"/>
    </source>
</evidence>
<evidence type="ECO:0000256" key="11">
    <source>
        <dbReference type="ARBA" id="ARBA00023027"/>
    </source>
</evidence>
<dbReference type="InterPro" id="IPR050269">
    <property type="entry name" value="ComplexI_Subunit6"/>
</dbReference>
<dbReference type="PANTHER" id="PTHR11435:SF1">
    <property type="entry name" value="NADH-UBIQUINONE OXIDOREDUCTASE CHAIN 6"/>
    <property type="match status" value="1"/>
</dbReference>
<feature type="non-terminal residue" evidence="18">
    <location>
        <position position="91"/>
    </location>
</feature>
<organism evidence="18 19">
    <name type="scientific">Promerops cafer</name>
    <name type="common">Cape sugarbird</name>
    <dbReference type="NCBI Taxonomy" id="254652"/>
    <lineage>
        <taxon>Eukaryota</taxon>
        <taxon>Metazoa</taxon>
        <taxon>Chordata</taxon>
        <taxon>Craniata</taxon>
        <taxon>Vertebrata</taxon>
        <taxon>Euteleostomi</taxon>
        <taxon>Archelosauria</taxon>
        <taxon>Archosauria</taxon>
        <taxon>Dinosauria</taxon>
        <taxon>Saurischia</taxon>
        <taxon>Theropoda</taxon>
        <taxon>Coelurosauria</taxon>
        <taxon>Aves</taxon>
        <taxon>Neognathae</taxon>
        <taxon>Neoaves</taxon>
        <taxon>Telluraves</taxon>
        <taxon>Australaves</taxon>
        <taxon>Passeriformes</taxon>
        <taxon>Passeroidea</taxon>
        <taxon>Nectariniidae</taxon>
        <taxon>Promerops</taxon>
    </lineage>
</organism>
<evidence type="ECO:0000256" key="16">
    <source>
        <dbReference type="SAM" id="Phobius"/>
    </source>
</evidence>
<sequence length="91" mass="9712">MRNFVILLGACFISRELAVASNPSYYYGVVGLVLASVPGCGWLLSTGTSFVLLVLYLVHLGRTLVGFVYSVSGSGPLYRHMAGIEELLGVV</sequence>
<dbReference type="GO" id="GO:0008137">
    <property type="term" value="F:NADH dehydrogenase (ubiquinone) activity"/>
    <property type="evidence" value="ECO:0007669"/>
    <property type="project" value="UniProtKB-EC"/>
</dbReference>
<evidence type="ECO:0000256" key="3">
    <source>
        <dbReference type="ARBA" id="ARBA00012944"/>
    </source>
</evidence>
<keyword evidence="17" id="KW-0732">Signal</keyword>
<evidence type="ECO:0000256" key="15">
    <source>
        <dbReference type="ARBA" id="ARBA00049551"/>
    </source>
</evidence>
<keyword evidence="6" id="KW-0679">Respiratory chain</keyword>
<evidence type="ECO:0000256" key="13">
    <source>
        <dbReference type="ARBA" id="ARBA00023136"/>
    </source>
</evidence>
<evidence type="ECO:0000313" key="18">
    <source>
        <dbReference type="EMBL" id="NWX54618.1"/>
    </source>
</evidence>
<feature type="signal peptide" evidence="17">
    <location>
        <begin position="1"/>
        <end position="20"/>
    </location>
</feature>
<dbReference type="Proteomes" id="UP000587587">
    <property type="component" value="Unassembled WGS sequence"/>
</dbReference>
<evidence type="ECO:0000256" key="4">
    <source>
        <dbReference type="ARBA" id="ARBA00021095"/>
    </source>
</evidence>
<name>A0A7K6X5P7_9PASE</name>
<keyword evidence="11" id="KW-0520">NAD</keyword>
<keyword evidence="19" id="KW-1185">Reference proteome</keyword>
<evidence type="ECO:0000256" key="6">
    <source>
        <dbReference type="ARBA" id="ARBA00022660"/>
    </source>
</evidence>
<evidence type="ECO:0000256" key="12">
    <source>
        <dbReference type="ARBA" id="ARBA00023128"/>
    </source>
</evidence>
<accession>A0A7K6X5P7</accession>
<dbReference type="GO" id="GO:0031966">
    <property type="term" value="C:mitochondrial membrane"/>
    <property type="evidence" value="ECO:0007669"/>
    <property type="project" value="UniProtKB-SubCell"/>
</dbReference>
<keyword evidence="13 16" id="KW-0472">Membrane</keyword>